<proteinExistence type="predicted"/>
<sequence length="240" mass="24877">MTRPYAALLQELDSREGFEAWPRRPEPGHLLRAPHHAPGLAIASHFEGQTPAILTRRDGGRHDSLTTTTAEPPLRLAAGPDGQGLAVAQHRGFGSNAAFPIGPDGFAQLSGRGEGSLAILFDQDQRATGLLIHSDYPDPLGSRPAPRGTVEVIFLARDGQVLGRIVSALGQGVTPLGFQTTSGLPMIAGVVILNTDPGGIAVDDILFARAALMGRAATPAGRASAPVLAVRSARANVGAC</sequence>
<dbReference type="Proteomes" id="UP001597151">
    <property type="component" value="Unassembled WGS sequence"/>
</dbReference>
<evidence type="ECO:0000313" key="2">
    <source>
        <dbReference type="Proteomes" id="UP001597151"/>
    </source>
</evidence>
<reference evidence="2" key="1">
    <citation type="journal article" date="2019" name="Int. J. Syst. Evol. Microbiol.">
        <title>The Global Catalogue of Microorganisms (GCM) 10K type strain sequencing project: providing services to taxonomists for standard genome sequencing and annotation.</title>
        <authorList>
            <consortium name="The Broad Institute Genomics Platform"/>
            <consortium name="The Broad Institute Genome Sequencing Center for Infectious Disease"/>
            <person name="Wu L."/>
            <person name="Ma J."/>
        </authorList>
    </citation>
    <scope>NUCLEOTIDE SEQUENCE [LARGE SCALE GENOMIC DNA]</scope>
    <source>
        <strain evidence="2">CCUG 55328</strain>
    </source>
</reference>
<protein>
    <recommendedName>
        <fullName evidence="3">Phytase-like domain-containing protein</fullName>
    </recommendedName>
</protein>
<dbReference type="RefSeq" id="WP_380789431.1">
    <property type="nucleotide sequence ID" value="NZ_JBHTKR010000002.1"/>
</dbReference>
<comment type="caution">
    <text evidence="1">The sequence shown here is derived from an EMBL/GenBank/DDBJ whole genome shotgun (WGS) entry which is preliminary data.</text>
</comment>
<keyword evidence="2" id="KW-1185">Reference proteome</keyword>
<evidence type="ECO:0008006" key="3">
    <source>
        <dbReference type="Google" id="ProtNLM"/>
    </source>
</evidence>
<dbReference type="EMBL" id="JBHTKR010000002">
    <property type="protein sequence ID" value="MFD1194066.1"/>
    <property type="molecule type" value="Genomic_DNA"/>
</dbReference>
<gene>
    <name evidence="1" type="ORF">ACFQ3C_05245</name>
</gene>
<organism evidence="1 2">
    <name type="scientific">Seohaeicola saemankumensis</name>
    <dbReference type="NCBI Taxonomy" id="481181"/>
    <lineage>
        <taxon>Bacteria</taxon>
        <taxon>Pseudomonadati</taxon>
        <taxon>Pseudomonadota</taxon>
        <taxon>Alphaproteobacteria</taxon>
        <taxon>Rhodobacterales</taxon>
        <taxon>Roseobacteraceae</taxon>
        <taxon>Seohaeicola</taxon>
    </lineage>
</organism>
<evidence type="ECO:0000313" key="1">
    <source>
        <dbReference type="EMBL" id="MFD1194066.1"/>
    </source>
</evidence>
<accession>A0ABW3TDF3</accession>
<name>A0ABW3TDF3_9RHOB</name>